<evidence type="ECO:0000256" key="1">
    <source>
        <dbReference type="ARBA" id="ARBA00000085"/>
    </source>
</evidence>
<evidence type="ECO:0000313" key="7">
    <source>
        <dbReference type="EMBL" id="ATC65036.1"/>
    </source>
</evidence>
<protein>
    <recommendedName>
        <fullName evidence="2">histidine kinase</fullName>
        <ecNumber evidence="2">2.7.13.3</ecNumber>
    </recommendedName>
</protein>
<feature type="modified residue" description="4-aspartylphosphate" evidence="4">
    <location>
        <position position="55"/>
    </location>
</feature>
<reference evidence="7 8" key="1">
    <citation type="submission" date="2017-09" db="EMBL/GenBank/DDBJ databases">
        <title>Complete genome sequence of Verrucomicrobial strain HZ-65, isolated from freshwater.</title>
        <authorList>
            <person name="Choi A."/>
        </authorList>
    </citation>
    <scope>NUCLEOTIDE SEQUENCE [LARGE SCALE GENOMIC DNA]</scope>
    <source>
        <strain evidence="7 8">HZ-65</strain>
    </source>
</reference>
<dbReference type="EC" id="2.7.13.3" evidence="2"/>
<evidence type="ECO:0000313" key="8">
    <source>
        <dbReference type="Proteomes" id="UP000217265"/>
    </source>
</evidence>
<evidence type="ECO:0000259" key="6">
    <source>
        <dbReference type="PROSITE" id="PS50110"/>
    </source>
</evidence>
<dbReference type="RefSeq" id="WP_096056667.1">
    <property type="nucleotide sequence ID" value="NZ_CP023344.1"/>
</dbReference>
<dbReference type="FunFam" id="3.30.565.10:FF:000010">
    <property type="entry name" value="Sensor histidine kinase RcsC"/>
    <property type="match status" value="1"/>
</dbReference>
<dbReference type="SMART" id="SM00387">
    <property type="entry name" value="HATPase_c"/>
    <property type="match status" value="1"/>
</dbReference>
<dbReference type="Pfam" id="PF00512">
    <property type="entry name" value="HisKA"/>
    <property type="match status" value="1"/>
</dbReference>
<keyword evidence="8" id="KW-1185">Reference proteome</keyword>
<dbReference type="InterPro" id="IPR036890">
    <property type="entry name" value="HATPase_C_sf"/>
</dbReference>
<dbReference type="PRINTS" id="PR00344">
    <property type="entry name" value="BCTRLSENSOR"/>
</dbReference>
<dbReference type="SUPFAM" id="SSF52172">
    <property type="entry name" value="CheY-like"/>
    <property type="match status" value="1"/>
</dbReference>
<dbReference type="OrthoDB" id="370911at2"/>
<dbReference type="Pfam" id="PF00072">
    <property type="entry name" value="Response_reg"/>
    <property type="match status" value="1"/>
</dbReference>
<dbReference type="PROSITE" id="PS50110">
    <property type="entry name" value="RESPONSE_REGULATORY"/>
    <property type="match status" value="1"/>
</dbReference>
<dbReference type="SMART" id="SM00448">
    <property type="entry name" value="REC"/>
    <property type="match status" value="1"/>
</dbReference>
<dbReference type="GO" id="GO:0000155">
    <property type="term" value="F:phosphorelay sensor kinase activity"/>
    <property type="evidence" value="ECO:0007669"/>
    <property type="project" value="InterPro"/>
</dbReference>
<evidence type="ECO:0000256" key="2">
    <source>
        <dbReference type="ARBA" id="ARBA00012438"/>
    </source>
</evidence>
<keyword evidence="3 4" id="KW-0597">Phosphoprotein</keyword>
<evidence type="ECO:0000256" key="3">
    <source>
        <dbReference type="ARBA" id="ARBA00022553"/>
    </source>
</evidence>
<dbReference type="InterPro" id="IPR004358">
    <property type="entry name" value="Sig_transdc_His_kin-like_C"/>
</dbReference>
<evidence type="ECO:0000259" key="5">
    <source>
        <dbReference type="PROSITE" id="PS50109"/>
    </source>
</evidence>
<proteinExistence type="predicted"/>
<dbReference type="Gene3D" id="1.10.287.130">
    <property type="match status" value="1"/>
</dbReference>
<dbReference type="Gene3D" id="3.30.565.10">
    <property type="entry name" value="Histidine kinase-like ATPase, C-terminal domain"/>
    <property type="match status" value="1"/>
</dbReference>
<dbReference type="Pfam" id="PF02518">
    <property type="entry name" value="HATPase_c"/>
    <property type="match status" value="1"/>
</dbReference>
<evidence type="ECO:0000256" key="4">
    <source>
        <dbReference type="PROSITE-ProRule" id="PRU00169"/>
    </source>
</evidence>
<dbReference type="PROSITE" id="PS50109">
    <property type="entry name" value="HIS_KIN"/>
    <property type="match status" value="1"/>
</dbReference>
<accession>A0A290QFI3</accession>
<gene>
    <name evidence="7" type="ORF">CMV30_14300</name>
</gene>
<dbReference type="InterPro" id="IPR001789">
    <property type="entry name" value="Sig_transdc_resp-reg_receiver"/>
</dbReference>
<dbReference type="EMBL" id="CP023344">
    <property type="protein sequence ID" value="ATC65036.1"/>
    <property type="molecule type" value="Genomic_DNA"/>
</dbReference>
<comment type="catalytic activity">
    <reaction evidence="1">
        <text>ATP + protein L-histidine = ADP + protein N-phospho-L-histidine.</text>
        <dbReference type="EC" id="2.7.13.3"/>
    </reaction>
</comment>
<organism evidence="7 8">
    <name type="scientific">Nibricoccus aquaticus</name>
    <dbReference type="NCBI Taxonomy" id="2576891"/>
    <lineage>
        <taxon>Bacteria</taxon>
        <taxon>Pseudomonadati</taxon>
        <taxon>Verrucomicrobiota</taxon>
        <taxon>Opitutia</taxon>
        <taxon>Opitutales</taxon>
        <taxon>Opitutaceae</taxon>
        <taxon>Nibricoccus</taxon>
    </lineage>
</organism>
<dbReference type="InterPro" id="IPR003661">
    <property type="entry name" value="HisK_dim/P_dom"/>
</dbReference>
<dbReference type="KEGG" id="vbh:CMV30_14300"/>
<feature type="domain" description="Histidine kinase" evidence="5">
    <location>
        <begin position="188"/>
        <end position="409"/>
    </location>
</feature>
<dbReference type="InterPro" id="IPR036097">
    <property type="entry name" value="HisK_dim/P_sf"/>
</dbReference>
<dbReference type="CDD" id="cd17534">
    <property type="entry name" value="REC_DC-like"/>
    <property type="match status" value="1"/>
</dbReference>
<dbReference type="SMART" id="SM00388">
    <property type="entry name" value="HisKA"/>
    <property type="match status" value="1"/>
</dbReference>
<dbReference type="InterPro" id="IPR005467">
    <property type="entry name" value="His_kinase_dom"/>
</dbReference>
<dbReference type="AlphaFoldDB" id="A0A290QFI3"/>
<dbReference type="InterPro" id="IPR003594">
    <property type="entry name" value="HATPase_dom"/>
</dbReference>
<dbReference type="Gene3D" id="3.40.50.2300">
    <property type="match status" value="1"/>
</dbReference>
<dbReference type="SUPFAM" id="SSF55874">
    <property type="entry name" value="ATPase domain of HSP90 chaperone/DNA topoisomerase II/histidine kinase"/>
    <property type="match status" value="1"/>
</dbReference>
<dbReference type="CDD" id="cd16922">
    <property type="entry name" value="HATPase_EvgS-ArcB-TorS-like"/>
    <property type="match status" value="1"/>
</dbReference>
<dbReference type="PANTHER" id="PTHR45339">
    <property type="entry name" value="HYBRID SIGNAL TRANSDUCTION HISTIDINE KINASE J"/>
    <property type="match status" value="1"/>
</dbReference>
<dbReference type="Proteomes" id="UP000217265">
    <property type="component" value="Chromosome"/>
</dbReference>
<dbReference type="PANTHER" id="PTHR45339:SF5">
    <property type="entry name" value="HISTIDINE KINASE"/>
    <property type="match status" value="1"/>
</dbReference>
<dbReference type="InterPro" id="IPR011006">
    <property type="entry name" value="CheY-like_superfamily"/>
</dbReference>
<dbReference type="SUPFAM" id="SSF47384">
    <property type="entry name" value="Homodimeric domain of signal transducing histidine kinase"/>
    <property type="match status" value="1"/>
</dbReference>
<name>A0A290QFI3_9BACT</name>
<feature type="domain" description="Response regulatory" evidence="6">
    <location>
        <begin position="5"/>
        <end position="120"/>
    </location>
</feature>
<dbReference type="CDD" id="cd00082">
    <property type="entry name" value="HisKA"/>
    <property type="match status" value="1"/>
</dbReference>
<sequence length="433" mass="47408">MSTPSLLLVEDELLVAMDLRRRLESAGYTVLGVAMSGEDALTQARRLKPGLVLMDIHLQGDMDGIDTASRLLAELDLPIVFLTGNADATTLARAQAVAPFNFLSKPIKERELRFSIDIALHHHATQRELRRMRDELELRVELRTAAYREANTALQNEIARHADTVAALERARDDALAASRAKSQFLACVSHELRTPMNGILGMTEILLDSTRSNADRQCLSVVQASAQSLLGLIDNLLDYSHAHAGKIALTPAGFDLRNRLAPLLDSLEQRARSRQLVLTCEIAPEVPPLVYGDPLRLGQILLNLADNAIKFTDRGEIDILIGVRAREGSRVCLEVSVSDTGIGIPPELHANIFAPFVQADLSDSRRHGGLGLGLSISEQLVRIMGGRIWLQSAPGRGSTFSFLVWLETLDLPQHLDTANPLPSAQNTRHLPA</sequence>